<evidence type="ECO:0000256" key="7">
    <source>
        <dbReference type="ARBA" id="ARBA00022692"/>
    </source>
</evidence>
<evidence type="ECO:0000256" key="13">
    <source>
        <dbReference type="SAM" id="Coils"/>
    </source>
</evidence>
<keyword evidence="4" id="KW-1003">Cell membrane</keyword>
<keyword evidence="10" id="KW-0067">ATP-binding</keyword>
<dbReference type="InterPro" id="IPR036890">
    <property type="entry name" value="HATPase_C_sf"/>
</dbReference>
<gene>
    <name evidence="17" type="ORF">GCM10007320_55260</name>
</gene>
<organism evidence="17 18">
    <name type="scientific">Pseudorhodoferax aquiterrae</name>
    <dbReference type="NCBI Taxonomy" id="747304"/>
    <lineage>
        <taxon>Bacteria</taxon>
        <taxon>Pseudomonadati</taxon>
        <taxon>Pseudomonadota</taxon>
        <taxon>Betaproteobacteria</taxon>
        <taxon>Burkholderiales</taxon>
        <taxon>Comamonadaceae</taxon>
    </lineage>
</organism>
<keyword evidence="8" id="KW-0547">Nucleotide-binding</keyword>
<evidence type="ECO:0000313" key="18">
    <source>
        <dbReference type="Proteomes" id="UP000626210"/>
    </source>
</evidence>
<dbReference type="SUPFAM" id="SSF103190">
    <property type="entry name" value="Sensory domain-like"/>
    <property type="match status" value="1"/>
</dbReference>
<keyword evidence="15" id="KW-0732">Signal</keyword>
<keyword evidence="14" id="KW-0472">Membrane</keyword>
<evidence type="ECO:0000313" key="17">
    <source>
        <dbReference type="EMBL" id="GHC99005.1"/>
    </source>
</evidence>
<accession>A0ABQ3GAZ1</accession>
<dbReference type="Gene3D" id="3.30.565.10">
    <property type="entry name" value="Histidine kinase-like ATPase, C-terminal domain"/>
    <property type="match status" value="1"/>
</dbReference>
<dbReference type="InterPro" id="IPR004358">
    <property type="entry name" value="Sig_transdc_His_kin-like_C"/>
</dbReference>
<evidence type="ECO:0000256" key="6">
    <source>
        <dbReference type="ARBA" id="ARBA00022679"/>
    </source>
</evidence>
<keyword evidence="9 17" id="KW-0418">Kinase</keyword>
<feature type="transmembrane region" description="Helical" evidence="14">
    <location>
        <begin position="299"/>
        <end position="321"/>
    </location>
</feature>
<keyword evidence="11 14" id="KW-1133">Transmembrane helix</keyword>
<dbReference type="CDD" id="cd00082">
    <property type="entry name" value="HisKA"/>
    <property type="match status" value="1"/>
</dbReference>
<evidence type="ECO:0000256" key="14">
    <source>
        <dbReference type="SAM" id="Phobius"/>
    </source>
</evidence>
<evidence type="ECO:0000256" key="3">
    <source>
        <dbReference type="ARBA" id="ARBA00012438"/>
    </source>
</evidence>
<proteinExistence type="predicted"/>
<evidence type="ECO:0000259" key="16">
    <source>
        <dbReference type="PROSITE" id="PS50109"/>
    </source>
</evidence>
<dbReference type="PANTHER" id="PTHR43065">
    <property type="entry name" value="SENSOR HISTIDINE KINASE"/>
    <property type="match status" value="1"/>
</dbReference>
<evidence type="ECO:0000256" key="8">
    <source>
        <dbReference type="ARBA" id="ARBA00022741"/>
    </source>
</evidence>
<dbReference type="Gene3D" id="1.10.287.130">
    <property type="match status" value="1"/>
</dbReference>
<dbReference type="SUPFAM" id="SSF55874">
    <property type="entry name" value="ATPase domain of HSP90 chaperone/DNA topoisomerase II/histidine kinase"/>
    <property type="match status" value="1"/>
</dbReference>
<comment type="caution">
    <text evidence="17">The sequence shown here is derived from an EMBL/GenBank/DDBJ whole genome shotgun (WGS) entry which is preliminary data.</text>
</comment>
<evidence type="ECO:0000256" key="4">
    <source>
        <dbReference type="ARBA" id="ARBA00022475"/>
    </source>
</evidence>
<keyword evidence="5" id="KW-0597">Phosphoprotein</keyword>
<dbReference type="GO" id="GO:0016301">
    <property type="term" value="F:kinase activity"/>
    <property type="evidence" value="ECO:0007669"/>
    <property type="project" value="UniProtKB-KW"/>
</dbReference>
<feature type="coiled-coil region" evidence="13">
    <location>
        <begin position="323"/>
        <end position="389"/>
    </location>
</feature>
<dbReference type="InterPro" id="IPR003594">
    <property type="entry name" value="HATPase_dom"/>
</dbReference>
<evidence type="ECO:0000256" key="12">
    <source>
        <dbReference type="ARBA" id="ARBA00023012"/>
    </source>
</evidence>
<keyword evidence="7 14" id="KW-0812">Transmembrane</keyword>
<keyword evidence="13" id="KW-0175">Coiled coil</keyword>
<dbReference type="Proteomes" id="UP000626210">
    <property type="component" value="Unassembled WGS sequence"/>
</dbReference>
<feature type="chain" id="PRO_5046613228" description="histidine kinase" evidence="15">
    <location>
        <begin position="37"/>
        <end position="621"/>
    </location>
</feature>
<keyword evidence="18" id="KW-1185">Reference proteome</keyword>
<evidence type="ECO:0000256" key="9">
    <source>
        <dbReference type="ARBA" id="ARBA00022777"/>
    </source>
</evidence>
<dbReference type="Pfam" id="PF02518">
    <property type="entry name" value="HATPase_c"/>
    <property type="match status" value="1"/>
</dbReference>
<evidence type="ECO:0000256" key="11">
    <source>
        <dbReference type="ARBA" id="ARBA00022989"/>
    </source>
</evidence>
<dbReference type="SMART" id="SM00387">
    <property type="entry name" value="HATPase_c"/>
    <property type="match status" value="1"/>
</dbReference>
<keyword evidence="12" id="KW-0902">Two-component regulatory system</keyword>
<keyword evidence="6" id="KW-0808">Transferase</keyword>
<feature type="domain" description="Histidine kinase" evidence="16">
    <location>
        <begin position="398"/>
        <end position="617"/>
    </location>
</feature>
<dbReference type="InterPro" id="IPR036097">
    <property type="entry name" value="HisK_dim/P_sf"/>
</dbReference>
<dbReference type="EC" id="2.7.13.3" evidence="3"/>
<evidence type="ECO:0000256" key="15">
    <source>
        <dbReference type="SAM" id="SignalP"/>
    </source>
</evidence>
<dbReference type="InterPro" id="IPR005467">
    <property type="entry name" value="His_kinase_dom"/>
</dbReference>
<name>A0ABQ3GAZ1_9BURK</name>
<evidence type="ECO:0000256" key="2">
    <source>
        <dbReference type="ARBA" id="ARBA00004651"/>
    </source>
</evidence>
<dbReference type="Gene3D" id="3.30.450.20">
    <property type="entry name" value="PAS domain"/>
    <property type="match status" value="2"/>
</dbReference>
<dbReference type="SUPFAM" id="SSF47384">
    <property type="entry name" value="Homodimeric domain of signal transducing histidine kinase"/>
    <property type="match status" value="1"/>
</dbReference>
<dbReference type="InterPro" id="IPR029151">
    <property type="entry name" value="Sensor-like_sf"/>
</dbReference>
<dbReference type="PANTHER" id="PTHR43065:SF46">
    <property type="entry name" value="C4-DICARBOXYLATE TRANSPORT SENSOR PROTEIN DCTB"/>
    <property type="match status" value="1"/>
</dbReference>
<dbReference type="EMBL" id="BMYK01000027">
    <property type="protein sequence ID" value="GHC99005.1"/>
    <property type="molecule type" value="Genomic_DNA"/>
</dbReference>
<dbReference type="PIRSF" id="PIRSF036431">
    <property type="entry name" value="STHK_DctB"/>
    <property type="match status" value="1"/>
</dbReference>
<evidence type="ECO:0000256" key="10">
    <source>
        <dbReference type="ARBA" id="ARBA00022840"/>
    </source>
</evidence>
<dbReference type="PROSITE" id="PS50109">
    <property type="entry name" value="HIS_KIN"/>
    <property type="match status" value="1"/>
</dbReference>
<sequence>MTHPRTTERPRARRMARRLAGALAALALMAASALVAYRDSLEQGMAQLQAESNHRLDLFASAVEGMVKRTEHVPATVQLHPDIVALLRGPTTPARTAAASAYLRRLNAHVGGLAVFTLNDRGVVVASSNRDHPDDSRIGNDVAFRPYFLEALAGRVGRHFAIGVDGKTPGYFVSHPIHDGAHVIGVAAIKISLQPIDQTWDMVGAPALLADANRVVIHSSRADWRYTSLVPSTLEQRVEQQLTRLYDDMRIAQFPLVPELDPQRERQQIGEELVLTRPLDGMDWRVMLFLNLKDVRHAALMQAAMSAVAAAFVALLVLVLVQARRIQRQRQEARRMLESANADLESKVAARTQDLLDANAHLKHEVREREQAEQSLRDAQAELVHAAKMAMMGQLAAGITHELTQPLGAIRTLSGNAEEFMRRGQLDPVASNLSIIGRLTEQMGNIIQPLKAFARKSEPQLSRTDIGQTVSNALFLYGLRMRKMQVAVVNDCAPGTVHAWCDGNRLEQVLINLIGNALDAMAASPAPRLVLRAGTAPHAAGGTPWTWVTVEDNGSGLSPKAREQLFEPFFTTKAPGAGLGLGLAISRDIVRGFGGEIQVADSPDGGTCFRLQIPADGPRTT</sequence>
<evidence type="ECO:0000256" key="1">
    <source>
        <dbReference type="ARBA" id="ARBA00000085"/>
    </source>
</evidence>
<dbReference type="PRINTS" id="PR00344">
    <property type="entry name" value="BCTRLSENSOR"/>
</dbReference>
<dbReference type="InterPro" id="IPR003661">
    <property type="entry name" value="HisK_dim/P_dom"/>
</dbReference>
<protein>
    <recommendedName>
        <fullName evidence="3">histidine kinase</fullName>
        <ecNumber evidence="3">2.7.13.3</ecNumber>
    </recommendedName>
</protein>
<reference evidence="18" key="1">
    <citation type="journal article" date="2019" name="Int. J. Syst. Evol. Microbiol.">
        <title>The Global Catalogue of Microorganisms (GCM) 10K type strain sequencing project: providing services to taxonomists for standard genome sequencing and annotation.</title>
        <authorList>
            <consortium name="The Broad Institute Genomics Platform"/>
            <consortium name="The Broad Institute Genome Sequencing Center for Infectious Disease"/>
            <person name="Wu L."/>
            <person name="Ma J."/>
        </authorList>
    </citation>
    <scope>NUCLEOTIDE SEQUENCE [LARGE SCALE GENOMIC DNA]</scope>
    <source>
        <strain evidence="18">KCTC 23314</strain>
    </source>
</reference>
<feature type="signal peptide" evidence="15">
    <location>
        <begin position="1"/>
        <end position="36"/>
    </location>
</feature>
<comment type="catalytic activity">
    <reaction evidence="1">
        <text>ATP + protein L-histidine = ADP + protein N-phospho-L-histidine.</text>
        <dbReference type="EC" id="2.7.13.3"/>
    </reaction>
</comment>
<dbReference type="SMART" id="SM00388">
    <property type="entry name" value="HisKA"/>
    <property type="match status" value="1"/>
</dbReference>
<evidence type="ECO:0000256" key="5">
    <source>
        <dbReference type="ARBA" id="ARBA00022553"/>
    </source>
</evidence>
<comment type="subcellular location">
    <subcellularLocation>
        <location evidence="2">Cell membrane</location>
        <topology evidence="2">Multi-pass membrane protein</topology>
    </subcellularLocation>
</comment>
<dbReference type="InterPro" id="IPR017055">
    <property type="entry name" value="Sig_transdc_His_kinase_DctB"/>
</dbReference>